<dbReference type="VEuPathDB" id="TriTrypDB:BSAL_45320"/>
<dbReference type="EMBL" id="CYKH01002201">
    <property type="protein sequence ID" value="CUG93853.1"/>
    <property type="molecule type" value="Genomic_DNA"/>
</dbReference>
<keyword evidence="1 5" id="KW-0413">Isomerase</keyword>
<comment type="catalytic activity">
    <reaction evidence="1">
        <text>ATP-independent breakage of single-stranded DNA, followed by passage and rejoining.</text>
        <dbReference type="EC" id="5.6.2.1"/>
    </reaction>
</comment>
<dbReference type="AlphaFoldDB" id="A0A0S4JUX7"/>
<name>A0A0S4JUX7_BODSA</name>
<feature type="active site" description="O-(3'-phospho-DNA)-tyrosine intermediate" evidence="1">
    <location>
        <position position="248"/>
    </location>
</feature>
<protein>
    <submittedName>
        <fullName evidence="5">DNA topoisomerase I-related protein, putative</fullName>
    </submittedName>
</protein>
<evidence type="ECO:0000256" key="1">
    <source>
        <dbReference type="PROSITE-ProRule" id="PRU01382"/>
    </source>
</evidence>
<sequence>MSGAPASNGAPAAPAAPPAKIPMKIAAKIPMGNITVKLPVSAAGAPPAAMSKFVSVIPTRVAVPAPAAVAKAAPKPVVVAAPKPVVAAAPKPTAAPVKRPRIEDDEDDDLNALGGGATTHRSIIPRPSPPVVKKPVVTRAAAAPVVKRAGQFRLRSLLLRLVLLLRQRDKARASQRGIVPINDESLLKEEEEVVIPGAPPRPPIQKHFSADLDSMIERLKKKIAAEEAKLRIKDDNKTISLSTSKINYIDPRIVCAWSKREQVPISRVFAAALQKKFPWALNTGEDYEF</sequence>
<dbReference type="InterPro" id="IPR025834">
    <property type="entry name" value="TopoI_C_dom"/>
</dbReference>
<dbReference type="Pfam" id="PF14370">
    <property type="entry name" value="Topo_C_assoc"/>
    <property type="match status" value="1"/>
</dbReference>
<dbReference type="PANTHER" id="PTHR10290">
    <property type="entry name" value="DNA TOPOISOMERASE I"/>
    <property type="match status" value="1"/>
</dbReference>
<dbReference type="OrthoDB" id="47179at2759"/>
<dbReference type="GO" id="GO:0003917">
    <property type="term" value="F:DNA topoisomerase type I (single strand cut, ATP-independent) activity"/>
    <property type="evidence" value="ECO:0007669"/>
    <property type="project" value="UniProtKB-UniRule"/>
</dbReference>
<feature type="domain" description="Topoisomerase I C-terminal" evidence="4">
    <location>
        <begin position="220"/>
        <end position="289"/>
    </location>
</feature>
<evidence type="ECO:0000256" key="3">
    <source>
        <dbReference type="SAM" id="MobiDB-lite"/>
    </source>
</evidence>
<dbReference type="PROSITE" id="PS52038">
    <property type="entry name" value="TOPO_IB_2"/>
    <property type="match status" value="1"/>
</dbReference>
<reference evidence="6" key="1">
    <citation type="submission" date="2015-09" db="EMBL/GenBank/DDBJ databases">
        <authorList>
            <consortium name="Pathogen Informatics"/>
        </authorList>
    </citation>
    <scope>NUCLEOTIDE SEQUENCE [LARGE SCALE GENOMIC DNA]</scope>
    <source>
        <strain evidence="6">Lake Konstanz</strain>
    </source>
</reference>
<dbReference type="SUPFAM" id="SSF56349">
    <property type="entry name" value="DNA breaking-rejoining enzymes"/>
    <property type="match status" value="1"/>
</dbReference>
<organism evidence="5 6">
    <name type="scientific">Bodo saltans</name>
    <name type="common">Flagellated protozoan</name>
    <dbReference type="NCBI Taxonomy" id="75058"/>
    <lineage>
        <taxon>Eukaryota</taxon>
        <taxon>Discoba</taxon>
        <taxon>Euglenozoa</taxon>
        <taxon>Kinetoplastea</taxon>
        <taxon>Metakinetoplastina</taxon>
        <taxon>Eubodonida</taxon>
        <taxon>Bodonidae</taxon>
        <taxon>Bodo</taxon>
    </lineage>
</organism>
<evidence type="ECO:0000313" key="5">
    <source>
        <dbReference type="EMBL" id="CUG93853.1"/>
    </source>
</evidence>
<dbReference type="Proteomes" id="UP000051952">
    <property type="component" value="Unassembled WGS sequence"/>
</dbReference>
<evidence type="ECO:0000256" key="2">
    <source>
        <dbReference type="SAM" id="Coils"/>
    </source>
</evidence>
<dbReference type="InterPro" id="IPR051062">
    <property type="entry name" value="Topoisomerase_IB"/>
</dbReference>
<dbReference type="InterPro" id="IPR018521">
    <property type="entry name" value="TopoIB_AS"/>
</dbReference>
<comment type="similarity">
    <text evidence="1">Belongs to the type IB topoisomerase family.</text>
</comment>
<keyword evidence="2" id="KW-0175">Coiled coil</keyword>
<keyword evidence="1" id="KW-0799">Topoisomerase</keyword>
<feature type="coiled-coil region" evidence="2">
    <location>
        <begin position="209"/>
        <end position="236"/>
    </location>
</feature>
<gene>
    <name evidence="5" type="ORF">BSAL_45320</name>
</gene>
<accession>A0A0S4JUX7</accession>
<proteinExistence type="inferred from homology"/>
<dbReference type="GO" id="GO:0006260">
    <property type="term" value="P:DNA replication"/>
    <property type="evidence" value="ECO:0007669"/>
    <property type="project" value="TreeGrafter"/>
</dbReference>
<dbReference type="InterPro" id="IPR014727">
    <property type="entry name" value="TopoI_cat_a/b-sub_euk"/>
</dbReference>
<dbReference type="GO" id="GO:0005694">
    <property type="term" value="C:chromosome"/>
    <property type="evidence" value="ECO:0007669"/>
    <property type="project" value="InterPro"/>
</dbReference>
<dbReference type="InterPro" id="IPR011010">
    <property type="entry name" value="DNA_brk_join_enz"/>
</dbReference>
<evidence type="ECO:0000259" key="4">
    <source>
        <dbReference type="Pfam" id="PF14370"/>
    </source>
</evidence>
<dbReference type="PANTHER" id="PTHR10290:SF18">
    <property type="entry name" value="DNA TOPOISOMERASE TYPE IB SMALL SUBUNIT"/>
    <property type="match status" value="1"/>
</dbReference>
<keyword evidence="6" id="KW-1185">Reference proteome</keyword>
<dbReference type="GO" id="GO:0005730">
    <property type="term" value="C:nucleolus"/>
    <property type="evidence" value="ECO:0007669"/>
    <property type="project" value="TreeGrafter"/>
</dbReference>
<dbReference type="GO" id="GO:0006265">
    <property type="term" value="P:DNA topological change"/>
    <property type="evidence" value="ECO:0007669"/>
    <property type="project" value="UniProtKB-UniRule"/>
</dbReference>
<dbReference type="GO" id="GO:0007059">
    <property type="term" value="P:chromosome segregation"/>
    <property type="evidence" value="ECO:0007669"/>
    <property type="project" value="TreeGrafter"/>
</dbReference>
<keyword evidence="1" id="KW-0238">DNA-binding</keyword>
<evidence type="ECO:0000313" key="6">
    <source>
        <dbReference type="Proteomes" id="UP000051952"/>
    </source>
</evidence>
<dbReference type="GO" id="GO:0003677">
    <property type="term" value="F:DNA binding"/>
    <property type="evidence" value="ECO:0007669"/>
    <property type="project" value="UniProtKB-UniRule"/>
</dbReference>
<dbReference type="PROSITE" id="PS00176">
    <property type="entry name" value="TOPO_IB_1"/>
    <property type="match status" value="1"/>
</dbReference>
<dbReference type="Gene3D" id="1.10.132.10">
    <property type="match status" value="1"/>
</dbReference>
<feature type="region of interest" description="Disordered" evidence="3">
    <location>
        <begin position="104"/>
        <end position="130"/>
    </location>
</feature>